<evidence type="ECO:0000313" key="1">
    <source>
        <dbReference type="EnsemblMetazoa" id="XP_022664551"/>
    </source>
</evidence>
<dbReference type="AlphaFoldDB" id="A0A7M7KED6"/>
<name>A0A7M7KED6_VARDE</name>
<keyword evidence="2" id="KW-1185">Reference proteome</keyword>
<dbReference type="Proteomes" id="UP000594260">
    <property type="component" value="Unplaced"/>
</dbReference>
<reference evidence="1" key="1">
    <citation type="submission" date="2021-01" db="UniProtKB">
        <authorList>
            <consortium name="EnsemblMetazoa"/>
        </authorList>
    </citation>
    <scope>IDENTIFICATION</scope>
</reference>
<dbReference type="EnsemblMetazoa" id="XM_022808816">
    <property type="protein sequence ID" value="XP_022664551"/>
    <property type="gene ID" value="LOC111251794"/>
</dbReference>
<dbReference type="KEGG" id="vde:111251794"/>
<accession>A0A7M7KED6</accession>
<dbReference type="RefSeq" id="XP_022664551.1">
    <property type="nucleotide sequence ID" value="XM_022808816.1"/>
</dbReference>
<dbReference type="GeneID" id="111251794"/>
<organism evidence="1 2">
    <name type="scientific">Varroa destructor</name>
    <name type="common">Honeybee mite</name>
    <dbReference type="NCBI Taxonomy" id="109461"/>
    <lineage>
        <taxon>Eukaryota</taxon>
        <taxon>Metazoa</taxon>
        <taxon>Ecdysozoa</taxon>
        <taxon>Arthropoda</taxon>
        <taxon>Chelicerata</taxon>
        <taxon>Arachnida</taxon>
        <taxon>Acari</taxon>
        <taxon>Parasitiformes</taxon>
        <taxon>Mesostigmata</taxon>
        <taxon>Gamasina</taxon>
        <taxon>Dermanyssoidea</taxon>
        <taxon>Varroidae</taxon>
        <taxon>Varroa</taxon>
    </lineage>
</organism>
<sequence>MLRLRGARCWNRILSTHLIQRYIRKRSSWFFTYGVNSISAVEFSWDASRSIRCTFELLVSISRNHCLSSKSIEGLTSGILQRVSLYLQRKPQALCSNGFGKIIVPGKDGLRGVQASYLGQGCQRLIYRHRNFTYCILIRNINMYHKHMLAMRRMIAYNSYKLCNKKQ</sequence>
<proteinExistence type="predicted"/>
<dbReference type="InParanoid" id="A0A7M7KED6"/>
<protein>
    <submittedName>
        <fullName evidence="1">Uncharacterized protein</fullName>
    </submittedName>
</protein>
<evidence type="ECO:0000313" key="2">
    <source>
        <dbReference type="Proteomes" id="UP000594260"/>
    </source>
</evidence>